<dbReference type="AlphaFoldDB" id="A0A3P9J2I1"/>
<dbReference type="InterPro" id="IPR035983">
    <property type="entry name" value="Hect_E3_ubiquitin_ligase"/>
</dbReference>
<protein>
    <recommendedName>
        <fullName evidence="3">HECT domain-containing protein</fullName>
    </recommendedName>
</protein>
<dbReference type="Proteomes" id="UP000265200">
    <property type="component" value="Chromosome 21"/>
</dbReference>
<reference evidence="1" key="4">
    <citation type="submission" date="2025-09" db="UniProtKB">
        <authorList>
            <consortium name="Ensembl"/>
        </authorList>
    </citation>
    <scope>IDENTIFICATION</scope>
    <source>
        <strain evidence="1">HSOK</strain>
    </source>
</reference>
<proteinExistence type="predicted"/>
<name>A0A3P9J2I1_ORYLA</name>
<dbReference type="SUPFAM" id="SSF56204">
    <property type="entry name" value="Hect, E3 ligase catalytic domain"/>
    <property type="match status" value="1"/>
</dbReference>
<dbReference type="GO" id="GO:0004842">
    <property type="term" value="F:ubiquitin-protein transferase activity"/>
    <property type="evidence" value="ECO:0007669"/>
    <property type="project" value="InterPro"/>
</dbReference>
<dbReference type="Gene3D" id="3.90.1750.10">
    <property type="entry name" value="Hect, E3 ligase catalytic domains"/>
    <property type="match status" value="1"/>
</dbReference>
<accession>A0A3P9J2I1</accession>
<sequence length="477" mass="53220">MQTVCLPEDSNHTEVQLSLLVEAFPKMADLCGGWLLHKSAGGNGLRKLILIPPEAEGYTAKALKAQSGGGKTTLYIIPLQETLDTSPLPLDSQHFSKMPKTTCYQCNEVMPLQMLAVHIITCIGKSASDEDEQQVNVNMEFKLCVDREGPPDRGILQWQRKKSSSPAGTLKVVYIGEAGVDTGAMKREFLTDMIAGIENRFFEGVEGQGKNPKYSLTDVDNEYFRTVGEIIAVSLAQGGPAPAFLKEWCYGFICTGDMDLCSLSKEDSLMLLADDISNCGYTSQIKPENKESIIRAIILHSTTRLIPMLQQLRKGMELYGLVNQMGMYPDACHALFVPGNIIMVDFIMMNCEAQFSERGTSREKSERRILTFLQDFCQEIEISGTKEPEALGIQEVLQWLTGQSHVPILPNEKRNFKIHCNFDHDCRERFGNHSICYPIVSACTKTVTFPVQHLSTYAEFSKIMKEAVRYGGGFHRV</sequence>
<reference key="1">
    <citation type="journal article" date="2007" name="Nature">
        <title>The medaka draft genome and insights into vertebrate genome evolution.</title>
        <authorList>
            <person name="Kasahara M."/>
            <person name="Naruse K."/>
            <person name="Sasaki S."/>
            <person name="Nakatani Y."/>
            <person name="Qu W."/>
            <person name="Ahsan B."/>
            <person name="Yamada T."/>
            <person name="Nagayasu Y."/>
            <person name="Doi K."/>
            <person name="Kasai Y."/>
            <person name="Jindo T."/>
            <person name="Kobayashi D."/>
            <person name="Shimada A."/>
            <person name="Toyoda A."/>
            <person name="Kuroki Y."/>
            <person name="Fujiyama A."/>
            <person name="Sasaki T."/>
            <person name="Shimizu A."/>
            <person name="Asakawa S."/>
            <person name="Shimizu N."/>
            <person name="Hashimoto S."/>
            <person name="Yang J."/>
            <person name="Lee Y."/>
            <person name="Matsushima K."/>
            <person name="Sugano S."/>
            <person name="Sakaizumi M."/>
            <person name="Narita T."/>
            <person name="Ohishi K."/>
            <person name="Haga S."/>
            <person name="Ohta F."/>
            <person name="Nomoto H."/>
            <person name="Nogata K."/>
            <person name="Morishita T."/>
            <person name="Endo T."/>
            <person name="Shin-I T."/>
            <person name="Takeda H."/>
            <person name="Morishita S."/>
            <person name="Kohara Y."/>
        </authorList>
    </citation>
    <scope>NUCLEOTIDE SEQUENCE [LARGE SCALE GENOMIC DNA]</scope>
    <source>
        <strain>Hd-rR</strain>
    </source>
</reference>
<reference evidence="1" key="3">
    <citation type="submission" date="2025-08" db="UniProtKB">
        <authorList>
            <consortium name="Ensembl"/>
        </authorList>
    </citation>
    <scope>IDENTIFICATION</scope>
    <source>
        <strain evidence="1">HSOK</strain>
    </source>
</reference>
<evidence type="ECO:0000313" key="2">
    <source>
        <dbReference type="Proteomes" id="UP000265200"/>
    </source>
</evidence>
<evidence type="ECO:0000313" key="1">
    <source>
        <dbReference type="Ensembl" id="ENSORLP00015026475.1"/>
    </source>
</evidence>
<organism evidence="1 2">
    <name type="scientific">Oryzias latipes</name>
    <name type="common">Japanese rice fish</name>
    <name type="synonym">Japanese killifish</name>
    <dbReference type="NCBI Taxonomy" id="8090"/>
    <lineage>
        <taxon>Eukaryota</taxon>
        <taxon>Metazoa</taxon>
        <taxon>Chordata</taxon>
        <taxon>Craniata</taxon>
        <taxon>Vertebrata</taxon>
        <taxon>Euteleostomi</taxon>
        <taxon>Actinopterygii</taxon>
        <taxon>Neopterygii</taxon>
        <taxon>Teleostei</taxon>
        <taxon>Neoteleostei</taxon>
        <taxon>Acanthomorphata</taxon>
        <taxon>Ovalentaria</taxon>
        <taxon>Atherinomorphae</taxon>
        <taxon>Beloniformes</taxon>
        <taxon>Adrianichthyidae</taxon>
        <taxon>Oryziinae</taxon>
        <taxon>Oryzias</taxon>
    </lineage>
</organism>
<evidence type="ECO:0008006" key="3">
    <source>
        <dbReference type="Google" id="ProtNLM"/>
    </source>
</evidence>
<reference evidence="1 2" key="2">
    <citation type="submission" date="2017-04" db="EMBL/GenBank/DDBJ databases">
        <title>CpG methylation of centromeres and impact of large insertions on vertebrate speciation.</title>
        <authorList>
            <person name="Ichikawa K."/>
            <person name="Yoshimura J."/>
            <person name="Morishita S."/>
        </authorList>
    </citation>
    <scope>NUCLEOTIDE SEQUENCE</scope>
    <source>
        <strain evidence="1 2">HSOK</strain>
    </source>
</reference>
<dbReference type="Ensembl" id="ENSORLT00015002776.1">
    <property type="protein sequence ID" value="ENSORLP00015026475.1"/>
    <property type="gene ID" value="ENSORLG00015008129.1"/>
</dbReference>